<comment type="cofactor">
    <cofactor evidence="6">
        <name>a divalent metal cation</name>
        <dbReference type="ChEBI" id="CHEBI:60240"/>
    </cofactor>
</comment>
<dbReference type="InterPro" id="IPR036397">
    <property type="entry name" value="RNaseH_sf"/>
</dbReference>
<gene>
    <name evidence="6 8" type="primary">rnd</name>
    <name evidence="8" type="ORF">IMCC3135_22255</name>
</gene>
<accession>A0A2Z2NX01</accession>
<dbReference type="CDD" id="cd06142">
    <property type="entry name" value="RNaseD_exo"/>
    <property type="match status" value="1"/>
</dbReference>
<evidence type="ECO:0000256" key="1">
    <source>
        <dbReference type="ARBA" id="ARBA00022490"/>
    </source>
</evidence>
<dbReference type="NCBIfam" id="TIGR01388">
    <property type="entry name" value="rnd"/>
    <property type="match status" value="1"/>
</dbReference>
<name>A0A2Z2NX01_9GAMM</name>
<dbReference type="InterPro" id="IPR002562">
    <property type="entry name" value="3'-5'_exonuclease_dom"/>
</dbReference>
<dbReference type="HAMAP" id="MF_01899">
    <property type="entry name" value="RNase_D"/>
    <property type="match status" value="1"/>
</dbReference>
<dbReference type="AlphaFoldDB" id="A0A2Z2NX01"/>
<evidence type="ECO:0000256" key="2">
    <source>
        <dbReference type="ARBA" id="ARBA00022694"/>
    </source>
</evidence>
<dbReference type="GO" id="GO:0003676">
    <property type="term" value="F:nucleic acid binding"/>
    <property type="evidence" value="ECO:0007669"/>
    <property type="project" value="InterPro"/>
</dbReference>
<dbReference type="Pfam" id="PF01612">
    <property type="entry name" value="DNA_pol_A_exo1"/>
    <property type="match status" value="1"/>
</dbReference>
<dbReference type="GO" id="GO:0042780">
    <property type="term" value="P:tRNA 3'-end processing"/>
    <property type="evidence" value="ECO:0007669"/>
    <property type="project" value="UniProtKB-UniRule"/>
</dbReference>
<dbReference type="Gene3D" id="1.10.150.80">
    <property type="entry name" value="HRDC domain"/>
    <property type="match status" value="1"/>
</dbReference>
<organism evidence="8 9">
    <name type="scientific">Granulosicoccus antarcticus IMCC3135</name>
    <dbReference type="NCBI Taxonomy" id="1192854"/>
    <lineage>
        <taxon>Bacteria</taxon>
        <taxon>Pseudomonadati</taxon>
        <taxon>Pseudomonadota</taxon>
        <taxon>Gammaproteobacteria</taxon>
        <taxon>Chromatiales</taxon>
        <taxon>Granulosicoccaceae</taxon>
        <taxon>Granulosicoccus</taxon>
    </lineage>
</organism>
<keyword evidence="9" id="KW-1185">Reference proteome</keyword>
<sequence>MANPTDPDALYESALYIDTAEALADLCTQLRTRPYVAIDTEFLRERTYRPELCLVQVKHDELLACIDTIAIDDLSALTGLLLDQSVTKVFHAASQDLEIFYLLAKEVPTPLFDTQIAAPLLGYNEQIGYGNLVNEHLGVELAKTHTRADWTRRPLPAQQIRYALDDVIYLEALYIDMHKQLKQMGRLSWLQPEFDEAAREEKYEQPAAERWKKIRNIQRYKGPALSIIQQLAKWREIKARETNQPRNWLLKDDVLLNIAQQQPDSAEELSHIRSLERKTRDRFGSEILQIVATAKDQTPEPLPPFAKKQKLNGGNLARLQLLNAWVHQRGEELDIAPALLAPQKILEKMVTGDGRAALSGWRDPLLGDDLTALLEGRAVLTGTKTGLKLTPA</sequence>
<protein>
    <recommendedName>
        <fullName evidence="6">Ribonuclease D</fullName>
        <shortName evidence="6">RNase D</shortName>
        <ecNumber evidence="6">3.1.13.5</ecNumber>
    </recommendedName>
</protein>
<dbReference type="InterPro" id="IPR006292">
    <property type="entry name" value="RNase_D"/>
</dbReference>
<dbReference type="SMART" id="SM00341">
    <property type="entry name" value="HRDC"/>
    <property type="match status" value="1"/>
</dbReference>
<dbReference type="Proteomes" id="UP000250079">
    <property type="component" value="Chromosome"/>
</dbReference>
<comment type="function">
    <text evidence="6">Exonuclease involved in the 3' processing of various precursor tRNAs. Initiates hydrolysis at the 3'-terminus of an RNA molecule and releases 5'-mononucleotides.</text>
</comment>
<reference evidence="8 9" key="1">
    <citation type="submission" date="2016-12" db="EMBL/GenBank/DDBJ databases">
        <authorList>
            <person name="Song W.-J."/>
            <person name="Kurnit D.M."/>
        </authorList>
    </citation>
    <scope>NUCLEOTIDE SEQUENCE [LARGE SCALE GENOMIC DNA]</scope>
    <source>
        <strain evidence="8 9">IMCC3135</strain>
    </source>
</reference>
<dbReference type="InterPro" id="IPR051086">
    <property type="entry name" value="RNase_D-like"/>
</dbReference>
<keyword evidence="4 6" id="KW-0378">Hydrolase</keyword>
<comment type="catalytic activity">
    <reaction evidence="6">
        <text>Exonucleolytic cleavage that removes extra residues from the 3'-terminus of tRNA to produce 5'-mononucleotides.</text>
        <dbReference type="EC" id="3.1.13.5"/>
    </reaction>
</comment>
<dbReference type="KEGG" id="gai:IMCC3135_22255"/>
<evidence type="ECO:0000256" key="4">
    <source>
        <dbReference type="ARBA" id="ARBA00022801"/>
    </source>
</evidence>
<evidence type="ECO:0000259" key="7">
    <source>
        <dbReference type="PROSITE" id="PS50967"/>
    </source>
</evidence>
<evidence type="ECO:0000256" key="5">
    <source>
        <dbReference type="ARBA" id="ARBA00022839"/>
    </source>
</evidence>
<dbReference type="InterPro" id="IPR002121">
    <property type="entry name" value="HRDC_dom"/>
</dbReference>
<dbReference type="EC" id="3.1.13.5" evidence="6"/>
<keyword evidence="1 6" id="KW-0963">Cytoplasm</keyword>
<dbReference type="OrthoDB" id="9800549at2"/>
<dbReference type="PANTHER" id="PTHR47649">
    <property type="entry name" value="RIBONUCLEASE D"/>
    <property type="match status" value="1"/>
</dbReference>
<dbReference type="SUPFAM" id="SSF53098">
    <property type="entry name" value="Ribonuclease H-like"/>
    <property type="match status" value="1"/>
</dbReference>
<dbReference type="InterPro" id="IPR010997">
    <property type="entry name" value="HRDC-like_sf"/>
</dbReference>
<dbReference type="Pfam" id="PF00570">
    <property type="entry name" value="HRDC"/>
    <property type="match status" value="1"/>
</dbReference>
<dbReference type="GO" id="GO:0005737">
    <property type="term" value="C:cytoplasm"/>
    <property type="evidence" value="ECO:0007669"/>
    <property type="project" value="UniProtKB-SubCell"/>
</dbReference>
<proteinExistence type="inferred from homology"/>
<evidence type="ECO:0000256" key="6">
    <source>
        <dbReference type="HAMAP-Rule" id="MF_01899"/>
    </source>
</evidence>
<dbReference type="SUPFAM" id="SSF47819">
    <property type="entry name" value="HRDC-like"/>
    <property type="match status" value="2"/>
</dbReference>
<dbReference type="PANTHER" id="PTHR47649:SF1">
    <property type="entry name" value="RIBONUCLEASE D"/>
    <property type="match status" value="1"/>
</dbReference>
<dbReference type="InterPro" id="IPR044876">
    <property type="entry name" value="HRDC_dom_sf"/>
</dbReference>
<dbReference type="GO" id="GO:0033890">
    <property type="term" value="F:ribonuclease D activity"/>
    <property type="evidence" value="ECO:0007669"/>
    <property type="project" value="UniProtKB-UniRule"/>
</dbReference>
<evidence type="ECO:0000313" key="9">
    <source>
        <dbReference type="Proteomes" id="UP000250079"/>
    </source>
</evidence>
<dbReference type="EMBL" id="CP018632">
    <property type="protein sequence ID" value="ASJ74521.1"/>
    <property type="molecule type" value="Genomic_DNA"/>
</dbReference>
<dbReference type="GO" id="GO:0008408">
    <property type="term" value="F:3'-5' exonuclease activity"/>
    <property type="evidence" value="ECO:0007669"/>
    <property type="project" value="InterPro"/>
</dbReference>
<feature type="domain" description="HRDC" evidence="7">
    <location>
        <begin position="221"/>
        <end position="301"/>
    </location>
</feature>
<dbReference type="InterPro" id="IPR012337">
    <property type="entry name" value="RNaseH-like_sf"/>
</dbReference>
<evidence type="ECO:0000313" key="8">
    <source>
        <dbReference type="EMBL" id="ASJ74521.1"/>
    </source>
</evidence>
<dbReference type="PROSITE" id="PS50967">
    <property type="entry name" value="HRDC"/>
    <property type="match status" value="1"/>
</dbReference>
<comment type="subcellular location">
    <subcellularLocation>
        <location evidence="6">Cytoplasm</location>
    </subcellularLocation>
</comment>
<dbReference type="GO" id="GO:0000166">
    <property type="term" value="F:nucleotide binding"/>
    <property type="evidence" value="ECO:0007669"/>
    <property type="project" value="InterPro"/>
</dbReference>
<keyword evidence="5 6" id="KW-0269">Exonuclease</keyword>
<comment type="similarity">
    <text evidence="6">Belongs to the RNase D family.</text>
</comment>
<dbReference type="RefSeq" id="WP_088919544.1">
    <property type="nucleotide sequence ID" value="NZ_CP018632.1"/>
</dbReference>
<evidence type="ECO:0000256" key="3">
    <source>
        <dbReference type="ARBA" id="ARBA00022722"/>
    </source>
</evidence>
<keyword evidence="2 6" id="KW-0819">tRNA processing</keyword>
<dbReference type="SMART" id="SM00474">
    <property type="entry name" value="35EXOc"/>
    <property type="match status" value="1"/>
</dbReference>
<dbReference type="Gene3D" id="3.30.420.10">
    <property type="entry name" value="Ribonuclease H-like superfamily/Ribonuclease H"/>
    <property type="match status" value="1"/>
</dbReference>
<keyword evidence="3 6" id="KW-0540">Nuclease</keyword>